<accession>A0ABT5J741</accession>
<dbReference type="GO" id="GO:0032259">
    <property type="term" value="P:methylation"/>
    <property type="evidence" value="ECO:0007669"/>
    <property type="project" value="UniProtKB-KW"/>
</dbReference>
<keyword evidence="4 6" id="KW-0808">Transferase</keyword>
<dbReference type="HAMAP" id="MF_00735">
    <property type="entry name" value="Methyltr_PrmA"/>
    <property type="match status" value="1"/>
</dbReference>
<feature type="binding site" evidence="6">
    <location>
        <position position="179"/>
    </location>
    <ligand>
        <name>S-adenosyl-L-methionine</name>
        <dbReference type="ChEBI" id="CHEBI:59789"/>
    </ligand>
</feature>
<reference evidence="7" key="1">
    <citation type="journal article" date="2023" name="Microbiol Resour">
        <title>Genome Sequences of Rhodoplanes serenus and Two Thermotolerant Strains, Rhodoplanes tepidamans and 'Rhodoplanes cryptolactis,' Further Refine the Genus.</title>
        <authorList>
            <person name="Rayyan A.A."/>
            <person name="Kyndt J.A."/>
        </authorList>
    </citation>
    <scope>NUCLEOTIDE SEQUENCE</scope>
    <source>
        <strain evidence="7">DSM 9987</strain>
    </source>
</reference>
<protein>
    <recommendedName>
        <fullName evidence="6">Ribosomal protein L11 methyltransferase</fullName>
        <shortName evidence="6">L11 Mtase</shortName>
        <ecNumber evidence="6">2.1.1.-</ecNumber>
    </recommendedName>
</protein>
<evidence type="ECO:0000256" key="6">
    <source>
        <dbReference type="HAMAP-Rule" id="MF_00735"/>
    </source>
</evidence>
<comment type="caution">
    <text evidence="7">The sequence shown here is derived from an EMBL/GenBank/DDBJ whole genome shotgun (WGS) entry which is preliminary data.</text>
</comment>
<name>A0ABT5J741_RHOTP</name>
<feature type="binding site" evidence="6">
    <location>
        <position position="145"/>
    </location>
    <ligand>
        <name>S-adenosyl-L-methionine</name>
        <dbReference type="ChEBI" id="CHEBI:59789"/>
    </ligand>
</feature>
<feature type="binding site" evidence="6">
    <location>
        <position position="201"/>
    </location>
    <ligand>
        <name>S-adenosyl-L-methionine</name>
        <dbReference type="ChEBI" id="CHEBI:59789"/>
    </ligand>
</feature>
<keyword evidence="7" id="KW-0687">Ribonucleoprotein</keyword>
<keyword evidence="8" id="KW-1185">Reference proteome</keyword>
<dbReference type="Pfam" id="PF06325">
    <property type="entry name" value="PrmA"/>
    <property type="match status" value="1"/>
</dbReference>
<keyword evidence="3 6" id="KW-0489">Methyltransferase</keyword>
<reference evidence="7" key="2">
    <citation type="submission" date="2023-02" db="EMBL/GenBank/DDBJ databases">
        <authorList>
            <person name="Rayyan A."/>
            <person name="Meyer T."/>
            <person name="Kyndt J.A."/>
        </authorList>
    </citation>
    <scope>NUCLEOTIDE SEQUENCE</scope>
    <source>
        <strain evidence="7">DSM 9987</strain>
    </source>
</reference>
<evidence type="ECO:0000256" key="4">
    <source>
        <dbReference type="ARBA" id="ARBA00022679"/>
    </source>
</evidence>
<dbReference type="EC" id="2.1.1.-" evidence="6"/>
<comment type="catalytic activity">
    <reaction evidence="6">
        <text>L-lysyl-[protein] + 3 S-adenosyl-L-methionine = N(6),N(6),N(6)-trimethyl-L-lysyl-[protein] + 3 S-adenosyl-L-homocysteine + 3 H(+)</text>
        <dbReference type="Rhea" id="RHEA:54192"/>
        <dbReference type="Rhea" id="RHEA-COMP:9752"/>
        <dbReference type="Rhea" id="RHEA-COMP:13826"/>
        <dbReference type="ChEBI" id="CHEBI:15378"/>
        <dbReference type="ChEBI" id="CHEBI:29969"/>
        <dbReference type="ChEBI" id="CHEBI:57856"/>
        <dbReference type="ChEBI" id="CHEBI:59789"/>
        <dbReference type="ChEBI" id="CHEBI:61961"/>
    </reaction>
</comment>
<keyword evidence="7" id="KW-0689">Ribosomal protein</keyword>
<dbReference type="CDD" id="cd02440">
    <property type="entry name" value="AdoMet_MTases"/>
    <property type="match status" value="1"/>
</dbReference>
<dbReference type="InterPro" id="IPR029063">
    <property type="entry name" value="SAM-dependent_MTases_sf"/>
</dbReference>
<sequence length="312" mass="32687">MREGLQPARPSTVARLVTTEPQARRIADLLGESFDPEETAVAAFEMPDERSWGVEVYFEREPDEAAVRALVALAAAPETADGLTFSSLSQKDWVAASLEGLAPVPAGRFVVHGAHDRARVAASPSRIAIEIDAALAFGTGHHGTTRGCLLALDRLLKADGARPVRRGGRRRGPAILDIGTGTGVLAIAAARALRRPVLASDIDPAAVRVARENVRLNRTGGFVAVATAAGLTAPAFRERGRARLVFANILLGPLRRLARPIAGAIGPGGVVVLSGLLAAQANAALAAYRAQGLRLVGRVTLEGWATLVLRRG</sequence>
<evidence type="ECO:0000256" key="1">
    <source>
        <dbReference type="ARBA" id="ARBA00009741"/>
    </source>
</evidence>
<dbReference type="Proteomes" id="UP001165652">
    <property type="component" value="Unassembled WGS sequence"/>
</dbReference>
<dbReference type="RefSeq" id="WP_272776175.1">
    <property type="nucleotide sequence ID" value="NZ_JAQQLI010000007.1"/>
</dbReference>
<keyword evidence="2 6" id="KW-0963">Cytoplasm</keyword>
<comment type="subcellular location">
    <subcellularLocation>
        <location evidence="6">Cytoplasm</location>
    </subcellularLocation>
</comment>
<dbReference type="PANTHER" id="PTHR43648">
    <property type="entry name" value="ELECTRON TRANSFER FLAVOPROTEIN BETA SUBUNIT LYSINE METHYLTRANSFERASE"/>
    <property type="match status" value="1"/>
</dbReference>
<evidence type="ECO:0000256" key="5">
    <source>
        <dbReference type="ARBA" id="ARBA00022691"/>
    </source>
</evidence>
<evidence type="ECO:0000256" key="2">
    <source>
        <dbReference type="ARBA" id="ARBA00022490"/>
    </source>
</evidence>
<dbReference type="GO" id="GO:0008168">
    <property type="term" value="F:methyltransferase activity"/>
    <property type="evidence" value="ECO:0007669"/>
    <property type="project" value="UniProtKB-KW"/>
</dbReference>
<dbReference type="SUPFAM" id="SSF53335">
    <property type="entry name" value="S-adenosyl-L-methionine-dependent methyltransferases"/>
    <property type="match status" value="1"/>
</dbReference>
<dbReference type="GO" id="GO:0005840">
    <property type="term" value="C:ribosome"/>
    <property type="evidence" value="ECO:0007669"/>
    <property type="project" value="UniProtKB-KW"/>
</dbReference>
<dbReference type="Gene3D" id="3.40.50.150">
    <property type="entry name" value="Vaccinia Virus protein VP39"/>
    <property type="match status" value="1"/>
</dbReference>
<feature type="binding site" evidence="6">
    <location>
        <position position="248"/>
    </location>
    <ligand>
        <name>S-adenosyl-L-methionine</name>
        <dbReference type="ChEBI" id="CHEBI:59789"/>
    </ligand>
</feature>
<comment type="function">
    <text evidence="6">Methylates ribosomal protein L11.</text>
</comment>
<dbReference type="InterPro" id="IPR004498">
    <property type="entry name" value="Ribosomal_PrmA_MeTrfase"/>
</dbReference>
<comment type="similarity">
    <text evidence="1 6">Belongs to the methyltransferase superfamily. PrmA family.</text>
</comment>
<keyword evidence="5 6" id="KW-0949">S-adenosyl-L-methionine</keyword>
<dbReference type="InterPro" id="IPR050078">
    <property type="entry name" value="Ribosomal_L11_MeTrfase_PrmA"/>
</dbReference>
<dbReference type="NCBIfam" id="NF001784">
    <property type="entry name" value="PRK00517.2-1"/>
    <property type="match status" value="1"/>
</dbReference>
<evidence type="ECO:0000256" key="3">
    <source>
        <dbReference type="ARBA" id="ARBA00022603"/>
    </source>
</evidence>
<evidence type="ECO:0000313" key="7">
    <source>
        <dbReference type="EMBL" id="MDC7785328.1"/>
    </source>
</evidence>
<proteinExistence type="inferred from homology"/>
<dbReference type="PANTHER" id="PTHR43648:SF1">
    <property type="entry name" value="ELECTRON TRANSFER FLAVOPROTEIN BETA SUBUNIT LYSINE METHYLTRANSFERASE"/>
    <property type="match status" value="1"/>
</dbReference>
<dbReference type="EMBL" id="JAQQLI010000007">
    <property type="protein sequence ID" value="MDC7785328.1"/>
    <property type="molecule type" value="Genomic_DNA"/>
</dbReference>
<gene>
    <name evidence="6" type="primary">prmA</name>
    <name evidence="7" type="ORF">PQJ73_06500</name>
</gene>
<organism evidence="7 8">
    <name type="scientific">Rhodoplanes tepidamans</name>
    <name type="common">Rhodoplanes cryptolactis</name>
    <dbReference type="NCBI Taxonomy" id="200616"/>
    <lineage>
        <taxon>Bacteria</taxon>
        <taxon>Pseudomonadati</taxon>
        <taxon>Pseudomonadota</taxon>
        <taxon>Alphaproteobacteria</taxon>
        <taxon>Hyphomicrobiales</taxon>
        <taxon>Nitrobacteraceae</taxon>
        <taxon>Rhodoplanes</taxon>
    </lineage>
</organism>
<evidence type="ECO:0000313" key="8">
    <source>
        <dbReference type="Proteomes" id="UP001165652"/>
    </source>
</evidence>